<dbReference type="PANTHER" id="PTHR12433">
    <property type="entry name" value="MEDIATOR OF RNA POLYMERASE II TRANSCRIPTION SUBUNIT 25"/>
    <property type="match status" value="1"/>
</dbReference>
<dbReference type="GO" id="GO:0016592">
    <property type="term" value="C:mediator complex"/>
    <property type="evidence" value="ECO:0007669"/>
    <property type="project" value="TreeGrafter"/>
</dbReference>
<dbReference type="AlphaFoldDB" id="A0A6P5RHB6"/>
<dbReference type="GO" id="GO:0045944">
    <property type="term" value="P:positive regulation of transcription by RNA polymerase II"/>
    <property type="evidence" value="ECO:0007669"/>
    <property type="project" value="TreeGrafter"/>
</dbReference>
<dbReference type="InterPro" id="IPR021419">
    <property type="entry name" value="Mediator_Med25_VWA"/>
</dbReference>
<dbReference type="Proteomes" id="UP000515124">
    <property type="component" value="Unplaced"/>
</dbReference>
<evidence type="ECO:0000256" key="1">
    <source>
        <dbReference type="ARBA" id="ARBA00009102"/>
    </source>
</evidence>
<dbReference type="GeneID" id="110748595"/>
<protein>
    <recommendedName>
        <fullName evidence="2">Mediator of RNA polymerase II transcription subunit 25</fullName>
    </recommendedName>
</protein>
<evidence type="ECO:0000313" key="4">
    <source>
        <dbReference type="Proteomes" id="UP000515124"/>
    </source>
</evidence>
<sequence>MPVLIYFFSCRCFCGNELSGQKPSTSTVELSLVTFYTHGSYCGCLVQRSGWTRDLDLFLQWLSAIPFSGGGFSDAAIAEGLSEALMMFPTVQNGNQNQQNVDCQKHCILVAASNPHPLPTPVYRPQMQNLEQNESIDAQTENRLYDAEAVAKSFPQCSVSLSVICPKQLPKLRAIYNAVC</sequence>
<accession>A0A6P5RHB6</accession>
<dbReference type="KEGG" id="pavi:110748595"/>
<evidence type="ECO:0000259" key="3">
    <source>
        <dbReference type="Pfam" id="PF11265"/>
    </source>
</evidence>
<dbReference type="RefSeq" id="XP_021804250.1">
    <property type="nucleotide sequence ID" value="XM_021948558.1"/>
</dbReference>
<dbReference type="PANTHER" id="PTHR12433:SF11">
    <property type="entry name" value="MEDIATOR OF RNA POLYMERASE II TRANSCRIPTION SUBUNIT 25"/>
    <property type="match status" value="1"/>
</dbReference>
<name>A0A6P5RHB6_PRUAV</name>
<reference evidence="5" key="1">
    <citation type="submission" date="2025-08" db="UniProtKB">
        <authorList>
            <consortium name="RefSeq"/>
        </authorList>
    </citation>
    <scope>IDENTIFICATION</scope>
</reference>
<comment type="similarity">
    <text evidence="1">Belongs to the Mediator complex subunit 25 family.</text>
</comment>
<keyword evidence="4" id="KW-1185">Reference proteome</keyword>
<organism evidence="4 5">
    <name type="scientific">Prunus avium</name>
    <name type="common">Cherry</name>
    <name type="synonym">Cerasus avium</name>
    <dbReference type="NCBI Taxonomy" id="42229"/>
    <lineage>
        <taxon>Eukaryota</taxon>
        <taxon>Viridiplantae</taxon>
        <taxon>Streptophyta</taxon>
        <taxon>Embryophyta</taxon>
        <taxon>Tracheophyta</taxon>
        <taxon>Spermatophyta</taxon>
        <taxon>Magnoliopsida</taxon>
        <taxon>eudicotyledons</taxon>
        <taxon>Gunneridae</taxon>
        <taxon>Pentapetalae</taxon>
        <taxon>rosids</taxon>
        <taxon>fabids</taxon>
        <taxon>Rosales</taxon>
        <taxon>Rosaceae</taxon>
        <taxon>Amygdaloideae</taxon>
        <taxon>Amygdaleae</taxon>
        <taxon>Prunus</taxon>
    </lineage>
</organism>
<evidence type="ECO:0000313" key="5">
    <source>
        <dbReference type="RefSeq" id="XP_021804250.1"/>
    </source>
</evidence>
<dbReference type="Pfam" id="PF11265">
    <property type="entry name" value="Med25_VWA"/>
    <property type="match status" value="1"/>
</dbReference>
<evidence type="ECO:0000256" key="2">
    <source>
        <dbReference type="ARBA" id="ARBA00019694"/>
    </source>
</evidence>
<gene>
    <name evidence="5" type="primary">LOC110748595</name>
</gene>
<feature type="domain" description="Mediator of RNA polymerase II transcription subunit 25 von Willebrand factor type A" evidence="3">
    <location>
        <begin position="22"/>
        <end position="177"/>
    </location>
</feature>
<dbReference type="GO" id="GO:0005667">
    <property type="term" value="C:transcription regulator complex"/>
    <property type="evidence" value="ECO:0007669"/>
    <property type="project" value="TreeGrafter"/>
</dbReference>
<proteinExistence type="inferred from homology"/>